<comment type="caution">
    <text evidence="2">The sequence shown here is derived from an EMBL/GenBank/DDBJ whole genome shotgun (WGS) entry which is preliminary data.</text>
</comment>
<proteinExistence type="predicted"/>
<organism evidence="2 3">
    <name type="scientific">Hydrogenoanaerobacterium saccharovorans</name>
    <dbReference type="NCBI Taxonomy" id="474960"/>
    <lineage>
        <taxon>Bacteria</taxon>
        <taxon>Bacillati</taxon>
        <taxon>Bacillota</taxon>
        <taxon>Clostridia</taxon>
        <taxon>Eubacteriales</taxon>
        <taxon>Oscillospiraceae</taxon>
        <taxon>Hydrogenoanaerobacterium</taxon>
    </lineage>
</organism>
<evidence type="ECO:0000313" key="2">
    <source>
        <dbReference type="EMBL" id="MBM6924164.1"/>
    </source>
</evidence>
<dbReference type="EMBL" id="JACSNR010000011">
    <property type="protein sequence ID" value="MBM6924164.1"/>
    <property type="molecule type" value="Genomic_DNA"/>
</dbReference>
<gene>
    <name evidence="2" type="ORF">H9X81_10755</name>
</gene>
<dbReference type="Gene3D" id="1.10.10.60">
    <property type="entry name" value="Homeodomain-like"/>
    <property type="match status" value="1"/>
</dbReference>
<reference evidence="2 3" key="1">
    <citation type="journal article" date="2021" name="Sci. Rep.">
        <title>The distribution of antibiotic resistance genes in chicken gut microbiota commensals.</title>
        <authorList>
            <person name="Juricova H."/>
            <person name="Matiasovicova J."/>
            <person name="Kubasova T."/>
            <person name="Cejkova D."/>
            <person name="Rychlik I."/>
        </authorList>
    </citation>
    <scope>NUCLEOTIDE SEQUENCE [LARGE SCALE GENOMIC DNA]</scope>
    <source>
        <strain evidence="2 3">An564</strain>
    </source>
</reference>
<evidence type="ECO:0000313" key="3">
    <source>
        <dbReference type="Proteomes" id="UP000724149"/>
    </source>
</evidence>
<name>A0ABS2GRK1_9FIRM</name>
<protein>
    <recommendedName>
        <fullName evidence="4">Helix-turn-helix domain of resolvase</fullName>
    </recommendedName>
</protein>
<feature type="compositionally biased region" description="Pro residues" evidence="1">
    <location>
        <begin position="206"/>
        <end position="216"/>
    </location>
</feature>
<evidence type="ECO:0008006" key="4">
    <source>
        <dbReference type="Google" id="ProtNLM"/>
    </source>
</evidence>
<dbReference type="SUPFAM" id="SSF46689">
    <property type="entry name" value="Homeodomain-like"/>
    <property type="match status" value="1"/>
</dbReference>
<dbReference type="InterPro" id="IPR009057">
    <property type="entry name" value="Homeodomain-like_sf"/>
</dbReference>
<accession>A0ABS2GRK1</accession>
<feature type="region of interest" description="Disordered" evidence="1">
    <location>
        <begin position="199"/>
        <end position="224"/>
    </location>
</feature>
<dbReference type="Proteomes" id="UP000724149">
    <property type="component" value="Unassembled WGS sequence"/>
</dbReference>
<keyword evidence="3" id="KW-1185">Reference proteome</keyword>
<evidence type="ECO:0000256" key="1">
    <source>
        <dbReference type="SAM" id="MobiDB-lite"/>
    </source>
</evidence>
<sequence>MGKRTKITPELVQQVRELRASGMPIKEIQKQAGVAYNTVVKLTNEMENVRRAAPRLSAERVETIRRLYEEGKPYMQIRLETGASYQAIQRCTKDLPRRKKGNHQSNDLPAEKIEEIRELRRSGLLIREAAAVAGVTVYMVRKYTQDIITTEDKLQQTGQPGTLCRHKETCRHWRPLSGLGGGISACHYPIDRDELRPWPADQCPGFPGPKTGPNPTPMRIKRKE</sequence>